<accession>A0A0B5EXB0</accession>
<feature type="signal peptide" evidence="3">
    <location>
        <begin position="1"/>
        <end position="32"/>
    </location>
</feature>
<dbReference type="Pfam" id="PF13472">
    <property type="entry name" value="Lipase_GDSL_2"/>
    <property type="match status" value="1"/>
</dbReference>
<dbReference type="AlphaFoldDB" id="A0A0B5EXB0"/>
<dbReference type="InterPro" id="IPR013830">
    <property type="entry name" value="SGNH_hydro"/>
</dbReference>
<keyword evidence="6" id="KW-1185">Reference proteome</keyword>
<keyword evidence="5" id="KW-0378">Hydrolase</keyword>
<dbReference type="EMBL" id="CP010519">
    <property type="protein sequence ID" value="AJE83845.1"/>
    <property type="molecule type" value="Genomic_DNA"/>
</dbReference>
<dbReference type="InterPro" id="IPR036514">
    <property type="entry name" value="SGNH_hydro_sf"/>
</dbReference>
<dbReference type="KEGG" id="sals:SLNWT_3469"/>
<keyword evidence="3" id="KW-0732">Signal</keyword>
<evidence type="ECO:0000313" key="5">
    <source>
        <dbReference type="EMBL" id="AJE83845.1"/>
    </source>
</evidence>
<feature type="disulfide bond" evidence="2">
    <location>
        <begin position="202"/>
        <end position="251"/>
    </location>
</feature>
<dbReference type="PANTHER" id="PTHR37981:SF1">
    <property type="entry name" value="SGNH HYDROLASE-TYPE ESTERASE DOMAIN-CONTAINING PROTEIN"/>
    <property type="match status" value="1"/>
</dbReference>
<proteinExistence type="predicted"/>
<feature type="chain" id="PRO_5002116234" evidence="3">
    <location>
        <begin position="33"/>
        <end position="292"/>
    </location>
</feature>
<dbReference type="PANTHER" id="PTHR37981">
    <property type="entry name" value="LIPASE 2"/>
    <property type="match status" value="1"/>
</dbReference>
<dbReference type="GO" id="GO:0004806">
    <property type="term" value="F:triacylglycerol lipase activity"/>
    <property type="evidence" value="ECO:0007669"/>
    <property type="project" value="TreeGrafter"/>
</dbReference>
<feature type="active site" description="Nucleophile" evidence="1">
    <location>
        <position position="44"/>
    </location>
</feature>
<feature type="disulfide bond" evidence="2">
    <location>
        <begin position="62"/>
        <end position="86"/>
    </location>
</feature>
<dbReference type="SUPFAM" id="SSF52266">
    <property type="entry name" value="SGNH hydrolase"/>
    <property type="match status" value="1"/>
</dbReference>
<feature type="disulfide bond" evidence="2">
    <location>
        <begin position="135"/>
        <end position="149"/>
    </location>
</feature>
<reference evidence="5 6" key="1">
    <citation type="submission" date="2015-01" db="EMBL/GenBank/DDBJ databases">
        <title>Enhanced salinomycin production by adjusting the supply of polyketide extender units in Streptomyce albus DSM 41398.</title>
        <authorList>
            <person name="Lu C."/>
        </authorList>
    </citation>
    <scope>NUCLEOTIDE SEQUENCE [LARGE SCALE GENOMIC DNA]</scope>
    <source>
        <strain evidence="6">ATCC 21838 / DSM 41398 / FERM P-419 / JCM 4703 / NBRC 107858</strain>
    </source>
</reference>
<evidence type="ECO:0000256" key="2">
    <source>
        <dbReference type="PIRSR" id="PIRSR637460-2"/>
    </source>
</evidence>
<evidence type="ECO:0000256" key="1">
    <source>
        <dbReference type="PIRSR" id="PIRSR637460-1"/>
    </source>
</evidence>
<name>A0A0B5EXB0_STRA4</name>
<organism evidence="5 6">
    <name type="scientific">Streptomyces albus (strain ATCC 21838 / DSM 41398 / FERM P-419 / JCM 4703 / NBRC 107858)</name>
    <dbReference type="NCBI Taxonomy" id="1081613"/>
    <lineage>
        <taxon>Bacteria</taxon>
        <taxon>Bacillati</taxon>
        <taxon>Actinomycetota</taxon>
        <taxon>Actinomycetes</taxon>
        <taxon>Kitasatosporales</taxon>
        <taxon>Streptomycetaceae</taxon>
        <taxon>Streptomyces</taxon>
    </lineage>
</organism>
<keyword evidence="2" id="KW-1015">Disulfide bond</keyword>
<evidence type="ECO:0000259" key="4">
    <source>
        <dbReference type="Pfam" id="PF13472"/>
    </source>
</evidence>
<dbReference type="CDD" id="cd01823">
    <property type="entry name" value="SEST_like"/>
    <property type="match status" value="1"/>
</dbReference>
<evidence type="ECO:0000256" key="3">
    <source>
        <dbReference type="SAM" id="SignalP"/>
    </source>
</evidence>
<dbReference type="Proteomes" id="UP000031523">
    <property type="component" value="Chromosome"/>
</dbReference>
<evidence type="ECO:0000313" key="6">
    <source>
        <dbReference type="Proteomes" id="UP000031523"/>
    </source>
</evidence>
<feature type="active site" evidence="1">
    <location>
        <position position="272"/>
    </location>
</feature>
<dbReference type="InterPro" id="IPR037460">
    <property type="entry name" value="SEST-like"/>
</dbReference>
<gene>
    <name evidence="5" type="ORF">SLNWT_3469</name>
</gene>
<feature type="domain" description="SGNH hydrolase-type esterase" evidence="4">
    <location>
        <begin position="40"/>
        <end position="279"/>
    </location>
</feature>
<protein>
    <submittedName>
        <fullName evidence="5">Secreted hydrolase</fullName>
    </submittedName>
</protein>
<dbReference type="GO" id="GO:0019433">
    <property type="term" value="P:triglyceride catabolic process"/>
    <property type="evidence" value="ECO:0007669"/>
    <property type="project" value="TreeGrafter"/>
</dbReference>
<sequence>MPVRAQHRVAAAALATAGLAALGLGAPASAQAAEPLDYVALGDSYSAGSGVLPLDPEASLLCARTSKNYPHLLAEATGAKLRDVTCGGATTSHFTESQYPGVAPQFDALKSDTDLVTLTIGGNDNNTFIGAILACGSAGVLSLGQGSPCKDAWGDKFTDDIRNKTLPALQKSLKTIRQKSPHAEVAILGYPWIMPKESVSGCYLKMPIAKGDVPYLRDLQTELNSAVEKAAADNGATYVDLNTASEGHDACAPADKRWIEPVLFGTNFVPVHPNAAGEAAMAAEVKKALGVR</sequence>
<dbReference type="Gene3D" id="3.40.50.1110">
    <property type="entry name" value="SGNH hydrolase"/>
    <property type="match status" value="1"/>
</dbReference>